<accession>A0ABX1F6G3</accession>
<dbReference type="Proteomes" id="UP000765160">
    <property type="component" value="Unassembled WGS sequence"/>
</dbReference>
<protein>
    <submittedName>
        <fullName evidence="2">Uncharacterized protein</fullName>
    </submittedName>
</protein>
<dbReference type="RefSeq" id="WP_168053830.1">
    <property type="nucleotide sequence ID" value="NZ_JAATJR010000007.1"/>
</dbReference>
<evidence type="ECO:0000256" key="1">
    <source>
        <dbReference type="SAM" id="MobiDB-lite"/>
    </source>
</evidence>
<keyword evidence="3" id="KW-1185">Reference proteome</keyword>
<dbReference type="EMBL" id="JAAVTX010000007">
    <property type="protein sequence ID" value="NKE47975.1"/>
    <property type="molecule type" value="Genomic_DNA"/>
</dbReference>
<proteinExistence type="predicted"/>
<sequence length="128" mass="13603">MFPTQRVTAGLFQRMRFGPSPLIAAQPAPATAPANMRLFRVVTIRGDLVLGLSPAELATLGPGPDLDRLARRIATDGQISGWLYREARGPDGGGRLQTERRVAVQGQDALTLQPHSAAMPVQPPPTAG</sequence>
<name>A0ABX1F6G3_9PROT</name>
<gene>
    <name evidence="2" type="ORF">HB662_24570</name>
</gene>
<feature type="region of interest" description="Disordered" evidence="1">
    <location>
        <begin position="108"/>
        <end position="128"/>
    </location>
</feature>
<comment type="caution">
    <text evidence="2">The sequence shown here is derived from an EMBL/GenBank/DDBJ whole genome shotgun (WGS) entry which is preliminary data.</text>
</comment>
<reference evidence="2 3" key="1">
    <citation type="submission" date="2020-03" db="EMBL/GenBank/DDBJ databases">
        <title>Roseomonas selenitidurans sp. nov. isolated from soil.</title>
        <authorList>
            <person name="Liu H."/>
        </authorList>
    </citation>
    <scope>NUCLEOTIDE SEQUENCE [LARGE SCALE GENOMIC DNA]</scope>
    <source>
        <strain evidence="2 3">JCM 15073</strain>
    </source>
</reference>
<evidence type="ECO:0000313" key="2">
    <source>
        <dbReference type="EMBL" id="NKE47975.1"/>
    </source>
</evidence>
<evidence type="ECO:0000313" key="3">
    <source>
        <dbReference type="Proteomes" id="UP000765160"/>
    </source>
</evidence>
<organism evidence="2 3">
    <name type="scientific">Falsiroseomonas frigidaquae</name>
    <dbReference type="NCBI Taxonomy" id="487318"/>
    <lineage>
        <taxon>Bacteria</taxon>
        <taxon>Pseudomonadati</taxon>
        <taxon>Pseudomonadota</taxon>
        <taxon>Alphaproteobacteria</taxon>
        <taxon>Acetobacterales</taxon>
        <taxon>Roseomonadaceae</taxon>
        <taxon>Falsiroseomonas</taxon>
    </lineage>
</organism>